<evidence type="ECO:0000313" key="3">
    <source>
        <dbReference type="Proteomes" id="UP001155840"/>
    </source>
</evidence>
<keyword evidence="1" id="KW-0472">Membrane</keyword>
<name>A0AA43ZJ85_9HYPH</name>
<dbReference type="RefSeq" id="WP_167131059.1">
    <property type="nucleotide sequence ID" value="NZ_JAANCM010000023.1"/>
</dbReference>
<proteinExistence type="predicted"/>
<organism evidence="2 3">
    <name type="scientific">Ferranicluibacter rubi</name>
    <dbReference type="NCBI Taxonomy" id="2715133"/>
    <lineage>
        <taxon>Bacteria</taxon>
        <taxon>Pseudomonadati</taxon>
        <taxon>Pseudomonadota</taxon>
        <taxon>Alphaproteobacteria</taxon>
        <taxon>Hyphomicrobiales</taxon>
        <taxon>Rhizobiaceae</taxon>
        <taxon>Ferranicluibacter</taxon>
    </lineage>
</organism>
<reference evidence="2" key="1">
    <citation type="submission" date="2020-03" db="EMBL/GenBank/DDBJ databases">
        <title>Ferranicluibacter endophyticum gen. nov., sp. nov., a new genus isolated from Rubus ulmifolius Schott. stem.</title>
        <authorList>
            <person name="Roca-Couso R."/>
            <person name="Flores-Felix J.D."/>
            <person name="Igual J.M."/>
            <person name="Rivas R."/>
        </authorList>
    </citation>
    <scope>NUCLEOTIDE SEQUENCE</scope>
    <source>
        <strain evidence="2">CRRU44</strain>
    </source>
</reference>
<evidence type="ECO:0000313" key="2">
    <source>
        <dbReference type="EMBL" id="NHT78924.1"/>
    </source>
</evidence>
<evidence type="ECO:0000256" key="1">
    <source>
        <dbReference type="SAM" id="Phobius"/>
    </source>
</evidence>
<gene>
    <name evidence="2" type="ORF">G8E10_24810</name>
</gene>
<keyword evidence="1" id="KW-0812">Transmembrane</keyword>
<dbReference type="AlphaFoldDB" id="A0AA43ZJ85"/>
<keyword evidence="3" id="KW-1185">Reference proteome</keyword>
<dbReference type="EMBL" id="JAANCM010000023">
    <property type="protein sequence ID" value="NHT78924.1"/>
    <property type="molecule type" value="Genomic_DNA"/>
</dbReference>
<comment type="caution">
    <text evidence="2">The sequence shown here is derived from an EMBL/GenBank/DDBJ whole genome shotgun (WGS) entry which is preliminary data.</text>
</comment>
<keyword evidence="1" id="KW-1133">Transmembrane helix</keyword>
<accession>A0AA43ZJ85</accession>
<feature type="transmembrane region" description="Helical" evidence="1">
    <location>
        <begin position="52"/>
        <end position="69"/>
    </location>
</feature>
<dbReference type="Proteomes" id="UP001155840">
    <property type="component" value="Unassembled WGS sequence"/>
</dbReference>
<protein>
    <submittedName>
        <fullName evidence="2">Uncharacterized protein</fullName>
    </submittedName>
</protein>
<sequence>MTRHERAFVADSPPIEATLTASPKALDPTWDVSKIATRGHVLTARIQRLSKLLFLPALALGLVSGYTVLRSAVVPSFATPPEWIAEAFTYDRNTYFDLGGGLKGPPELAWLADYAPTPESLSQADYDALTAAVVKDVSAYGLSPENWTELGGLKTPAKITSPPRLLSEFSGRLKDGVAVVDKDGGKVSVAAYVGGRWAITAIGRGRCATVIGPIAKGCEDATSQRGFNEPTLAIINSFKPAGKE</sequence>